<dbReference type="Proteomes" id="UP000735302">
    <property type="component" value="Unassembled WGS sequence"/>
</dbReference>
<organism evidence="2 3">
    <name type="scientific">Plakobranchus ocellatus</name>
    <dbReference type="NCBI Taxonomy" id="259542"/>
    <lineage>
        <taxon>Eukaryota</taxon>
        <taxon>Metazoa</taxon>
        <taxon>Spiralia</taxon>
        <taxon>Lophotrochozoa</taxon>
        <taxon>Mollusca</taxon>
        <taxon>Gastropoda</taxon>
        <taxon>Heterobranchia</taxon>
        <taxon>Euthyneura</taxon>
        <taxon>Panpulmonata</taxon>
        <taxon>Sacoglossa</taxon>
        <taxon>Placobranchoidea</taxon>
        <taxon>Plakobranchidae</taxon>
        <taxon>Plakobranchus</taxon>
    </lineage>
</organism>
<keyword evidence="3" id="KW-1185">Reference proteome</keyword>
<reference evidence="2 3" key="1">
    <citation type="journal article" date="2021" name="Elife">
        <title>Chloroplast acquisition without the gene transfer in kleptoplastic sea slugs, Plakobranchus ocellatus.</title>
        <authorList>
            <person name="Maeda T."/>
            <person name="Takahashi S."/>
            <person name="Yoshida T."/>
            <person name="Shimamura S."/>
            <person name="Takaki Y."/>
            <person name="Nagai Y."/>
            <person name="Toyoda A."/>
            <person name="Suzuki Y."/>
            <person name="Arimoto A."/>
            <person name="Ishii H."/>
            <person name="Satoh N."/>
            <person name="Nishiyama T."/>
            <person name="Hasebe M."/>
            <person name="Maruyama T."/>
            <person name="Minagawa J."/>
            <person name="Obokata J."/>
            <person name="Shigenobu S."/>
        </authorList>
    </citation>
    <scope>NUCLEOTIDE SEQUENCE [LARGE SCALE GENOMIC DNA]</scope>
</reference>
<evidence type="ECO:0000313" key="2">
    <source>
        <dbReference type="EMBL" id="GFO46321.1"/>
    </source>
</evidence>
<name>A0AAV4DR36_9GAST</name>
<dbReference type="AlphaFoldDB" id="A0AAV4DR36"/>
<dbReference type="EMBL" id="BLXT01008183">
    <property type="protein sequence ID" value="GFO46321.1"/>
    <property type="molecule type" value="Genomic_DNA"/>
</dbReference>
<evidence type="ECO:0000256" key="1">
    <source>
        <dbReference type="SAM" id="MobiDB-lite"/>
    </source>
</evidence>
<feature type="region of interest" description="Disordered" evidence="1">
    <location>
        <begin position="81"/>
        <end position="107"/>
    </location>
</feature>
<proteinExistence type="predicted"/>
<evidence type="ECO:0000313" key="3">
    <source>
        <dbReference type="Proteomes" id="UP000735302"/>
    </source>
</evidence>
<protein>
    <submittedName>
        <fullName evidence="2">Uncharacterized protein</fullName>
    </submittedName>
</protein>
<gene>
    <name evidence="2" type="ORF">PoB_007282600</name>
</gene>
<comment type="caution">
    <text evidence="2">The sequence shown here is derived from an EMBL/GenBank/DDBJ whole genome shotgun (WGS) entry which is preliminary data.</text>
</comment>
<accession>A0AAV4DR36</accession>
<sequence>MEWYRCSGRVQFHSSNGRPKLSWSESALQEADQLPAKATETINSVGRQMMKTLTITKSKEMSFVDEIGEMLVIINYSEDRGQKDSDFRNRPTANLALAQSPPGDARI</sequence>